<comment type="caution">
    <text evidence="2">The sequence shown here is derived from an EMBL/GenBank/DDBJ whole genome shotgun (WGS) entry which is preliminary data.</text>
</comment>
<sequence length="304" mass="32119">MKSTLSSAFILGLSALSAAKNCSYGNLPEELTAVGNPKKTLHVKYALSSWGCAKKSYLAVKPGQRLYSSDTENAPVPDVPSLTPSQNGTGKYVFIMVDPSTNATDPTYPALHTLYVNVTADGAEGWTILAPYINPEPTSGPAHNYSLLLFEQPQAHFEVPSEYASFLPLNLSNLYTRVGFPFLDFINDTGLGKPVAGNWFRESAVTINSTSSSTMPSRSVSLRSVTSTPSASATSIIRNSTATSMLTTGTVSIPWKYPTTSTSAGTGTTTATNPAYTGQAFVSSPSIRDVVLGLGIVAGAFCLF</sequence>
<dbReference type="HOGENOM" id="CLU_915790_0_0_1"/>
<dbReference type="eggNOG" id="ENOG502RNQX">
    <property type="taxonomic scope" value="Eukaryota"/>
</dbReference>
<dbReference type="PANTHER" id="PTHR11362:SF82">
    <property type="entry name" value="PHOSPHATIDYLETHANOLAMINE-BINDING PROTEIN 4"/>
    <property type="match status" value="1"/>
</dbReference>
<gene>
    <name evidence="2" type="ORF">GQ26_0080280</name>
</gene>
<name>A0A093VT29_TALMA</name>
<dbReference type="InterPro" id="IPR008914">
    <property type="entry name" value="PEBP"/>
</dbReference>
<evidence type="ECO:0000256" key="1">
    <source>
        <dbReference type="SAM" id="SignalP"/>
    </source>
</evidence>
<evidence type="ECO:0000313" key="2">
    <source>
        <dbReference type="EMBL" id="KFX49791.1"/>
    </source>
</evidence>
<dbReference type="Pfam" id="PF01161">
    <property type="entry name" value="PBP"/>
    <property type="match status" value="1"/>
</dbReference>
<dbReference type="AlphaFoldDB" id="A0A093VT29"/>
<accession>A0A093VT29</accession>
<dbReference type="CDD" id="cd00866">
    <property type="entry name" value="PEBP_euk"/>
    <property type="match status" value="1"/>
</dbReference>
<reference evidence="2" key="1">
    <citation type="journal article" date="2014" name="PLoS Genet.">
        <title>Signature Gene Expression Reveals Novel Clues to the Molecular Mechanisms of Dimorphic Transition in Penicillium marneffei.</title>
        <authorList>
            <person name="Yang E."/>
            <person name="Wang G."/>
            <person name="Cai J."/>
            <person name="Woo P.C."/>
            <person name="Lau S.K."/>
            <person name="Yuen K.-Y."/>
            <person name="Chow W.-N."/>
            <person name="Lin X."/>
        </authorList>
    </citation>
    <scope>NUCLEOTIDE SEQUENCE [LARGE SCALE GENOMIC DNA]</scope>
    <source>
        <strain evidence="2">PM1</strain>
    </source>
</reference>
<protein>
    <submittedName>
        <fullName evidence="2">OV-16 antigen</fullName>
    </submittedName>
</protein>
<organism evidence="2">
    <name type="scientific">Talaromyces marneffei PM1</name>
    <dbReference type="NCBI Taxonomy" id="1077442"/>
    <lineage>
        <taxon>Eukaryota</taxon>
        <taxon>Fungi</taxon>
        <taxon>Dikarya</taxon>
        <taxon>Ascomycota</taxon>
        <taxon>Pezizomycotina</taxon>
        <taxon>Eurotiomycetes</taxon>
        <taxon>Eurotiomycetidae</taxon>
        <taxon>Eurotiales</taxon>
        <taxon>Trichocomaceae</taxon>
        <taxon>Talaromyces</taxon>
        <taxon>Talaromyces sect. Talaromyces</taxon>
    </lineage>
</organism>
<dbReference type="InterPro" id="IPR035810">
    <property type="entry name" value="PEBP_euk"/>
</dbReference>
<dbReference type="InterPro" id="IPR036610">
    <property type="entry name" value="PEBP-like_sf"/>
</dbReference>
<keyword evidence="1" id="KW-0732">Signal</keyword>
<proteinExistence type="predicted"/>
<feature type="chain" id="PRO_5001893159" evidence="1">
    <location>
        <begin position="20"/>
        <end position="304"/>
    </location>
</feature>
<dbReference type="SUPFAM" id="SSF49777">
    <property type="entry name" value="PEBP-like"/>
    <property type="match status" value="1"/>
</dbReference>
<feature type="signal peptide" evidence="1">
    <location>
        <begin position="1"/>
        <end position="19"/>
    </location>
</feature>
<dbReference type="EMBL" id="JPOX01000008">
    <property type="protein sequence ID" value="KFX49791.1"/>
    <property type="molecule type" value="Genomic_DNA"/>
</dbReference>
<dbReference type="PANTHER" id="PTHR11362">
    <property type="entry name" value="PHOSPHATIDYLETHANOLAMINE-BINDING PROTEIN"/>
    <property type="match status" value="1"/>
</dbReference>
<dbReference type="Gene3D" id="3.90.280.10">
    <property type="entry name" value="PEBP-like"/>
    <property type="match status" value="1"/>
</dbReference>